<proteinExistence type="predicted"/>
<dbReference type="OrthoDB" id="189208at2759"/>
<dbReference type="Proteomes" id="UP001165082">
    <property type="component" value="Unassembled WGS sequence"/>
</dbReference>
<name>A0A9W6ZPH6_9STRA</name>
<dbReference type="AlphaFoldDB" id="A0A9W6ZPH6"/>
<comment type="caution">
    <text evidence="1">The sequence shown here is derived from an EMBL/GenBank/DDBJ whole genome shotgun (WGS) entry which is preliminary data.</text>
</comment>
<accession>A0A9W6ZPH6</accession>
<keyword evidence="2" id="KW-1185">Reference proteome</keyword>
<gene>
    <name evidence="1" type="ORF">TrRE_jg12959</name>
</gene>
<protein>
    <submittedName>
        <fullName evidence="1">Uncharacterized protein</fullName>
    </submittedName>
</protein>
<organism evidence="1 2">
    <name type="scientific">Triparma retinervis</name>
    <dbReference type="NCBI Taxonomy" id="2557542"/>
    <lineage>
        <taxon>Eukaryota</taxon>
        <taxon>Sar</taxon>
        <taxon>Stramenopiles</taxon>
        <taxon>Ochrophyta</taxon>
        <taxon>Bolidophyceae</taxon>
        <taxon>Parmales</taxon>
        <taxon>Triparmaceae</taxon>
        <taxon>Triparma</taxon>
    </lineage>
</organism>
<dbReference type="EMBL" id="BRXZ01000823">
    <property type="protein sequence ID" value="GMH55027.1"/>
    <property type="molecule type" value="Genomic_DNA"/>
</dbReference>
<evidence type="ECO:0000313" key="1">
    <source>
        <dbReference type="EMBL" id="GMH55027.1"/>
    </source>
</evidence>
<sequence>MVEWGEIPPGFETLCCESIKDSVLSRSVLQIYPEVGCACDNLPTTTTQSTHPLDDPPSNTPPSALTGASVFDSKLPPLAQAPNEPVVSANTCFYTNGHKDRIRLSMSLLPKSRKFSGKTISLTHESKTSPTPTSFIEDVTKGGGLDSSLMAKLLNSRKHFADSVRPPLLRHLRGTWMRFFPIPTATATGTTPYELVRVGPVVENEDTFSSALRLPGGVVVRTTDTASSFVVETSLIEELPTTVEGKREWRKVVVERVYDDSGKLAKIAHWVDEKREVKVKKRP</sequence>
<evidence type="ECO:0000313" key="2">
    <source>
        <dbReference type="Proteomes" id="UP001165082"/>
    </source>
</evidence>
<reference evidence="1" key="1">
    <citation type="submission" date="2022-07" db="EMBL/GenBank/DDBJ databases">
        <title>Genome analysis of Parmales, a sister group of diatoms, reveals the evolutionary specialization of diatoms from phago-mixotrophs to photoautotrophs.</title>
        <authorList>
            <person name="Ban H."/>
            <person name="Sato S."/>
            <person name="Yoshikawa S."/>
            <person name="Kazumasa Y."/>
            <person name="Nakamura Y."/>
            <person name="Ichinomiya M."/>
            <person name="Saitoh K."/>
            <person name="Sato N."/>
            <person name="Blanc-Mathieu R."/>
            <person name="Endo H."/>
            <person name="Kuwata A."/>
            <person name="Ogata H."/>
        </authorList>
    </citation>
    <scope>NUCLEOTIDE SEQUENCE</scope>
</reference>